<sequence>MTTKMLVRYKDQPVSVWEISRTSERPDWVETALAKKEIFWLDNRVRILMSSLNPPYQKKHRLGSGGTVGGGVDALGVYAYGDVGDFLDATNQRVVSRKKFLAIYQIVEDE</sequence>
<reference evidence="1 2" key="1">
    <citation type="journal article" date="2015" name="Genome Announc.">
        <title>Expanding the biotechnology potential of lactobacilli through comparative genomics of 213 strains and associated genera.</title>
        <authorList>
            <person name="Sun Z."/>
            <person name="Harris H.M."/>
            <person name="McCann A."/>
            <person name="Guo C."/>
            <person name="Argimon S."/>
            <person name="Zhang W."/>
            <person name="Yang X."/>
            <person name="Jeffery I.B."/>
            <person name="Cooney J.C."/>
            <person name="Kagawa T.F."/>
            <person name="Liu W."/>
            <person name="Song Y."/>
            <person name="Salvetti E."/>
            <person name="Wrobel A."/>
            <person name="Rasinkangas P."/>
            <person name="Parkhill J."/>
            <person name="Rea M.C."/>
            <person name="O'Sullivan O."/>
            <person name="Ritari J."/>
            <person name="Douillard F.P."/>
            <person name="Paul Ross R."/>
            <person name="Yang R."/>
            <person name="Briner A.E."/>
            <person name="Felis G.E."/>
            <person name="de Vos W.M."/>
            <person name="Barrangou R."/>
            <person name="Klaenhammer T.R."/>
            <person name="Caufield P.W."/>
            <person name="Cui Y."/>
            <person name="Zhang H."/>
            <person name="O'Toole P.W."/>
        </authorList>
    </citation>
    <scope>NUCLEOTIDE SEQUENCE [LARGE SCALE GENOMIC DNA]</scope>
    <source>
        <strain evidence="1 2">JCM 15530</strain>
    </source>
</reference>
<dbReference type="AlphaFoldDB" id="A0A0R1HUG4"/>
<evidence type="ECO:0008006" key="3">
    <source>
        <dbReference type="Google" id="ProtNLM"/>
    </source>
</evidence>
<dbReference type="PATRIC" id="fig|1302272.5.peg.845"/>
<keyword evidence="2" id="KW-1185">Reference proteome</keyword>
<name>A0A0R1HUG4_9LACO</name>
<dbReference type="Proteomes" id="UP000050911">
    <property type="component" value="Unassembled WGS sequence"/>
</dbReference>
<protein>
    <recommendedName>
        <fullName evidence="3">Role in replication</fullName>
    </recommendedName>
</protein>
<comment type="caution">
    <text evidence="1">The sequence shown here is derived from an EMBL/GenBank/DDBJ whole genome shotgun (WGS) entry which is preliminary data.</text>
</comment>
<organism evidence="1 2">
    <name type="scientific">Secundilactobacillus kimchicus JCM 15530</name>
    <dbReference type="NCBI Taxonomy" id="1302272"/>
    <lineage>
        <taxon>Bacteria</taxon>
        <taxon>Bacillati</taxon>
        <taxon>Bacillota</taxon>
        <taxon>Bacilli</taxon>
        <taxon>Lactobacillales</taxon>
        <taxon>Lactobacillaceae</taxon>
        <taxon>Secundilactobacillus</taxon>
    </lineage>
</organism>
<accession>A0A0R1HUG4</accession>
<evidence type="ECO:0000313" key="2">
    <source>
        <dbReference type="Proteomes" id="UP000050911"/>
    </source>
</evidence>
<evidence type="ECO:0000313" key="1">
    <source>
        <dbReference type="EMBL" id="KRK46954.1"/>
    </source>
</evidence>
<gene>
    <name evidence="1" type="ORF">FC96_GL000845</name>
</gene>
<dbReference type="EMBL" id="AZCX01000014">
    <property type="protein sequence ID" value="KRK46954.1"/>
    <property type="molecule type" value="Genomic_DNA"/>
</dbReference>
<dbReference type="STRING" id="1302272.FC96_GL000845"/>
<proteinExistence type="predicted"/>